<protein>
    <submittedName>
        <fullName evidence="6">IclR family transcriptional regulator</fullName>
    </submittedName>
</protein>
<name>A0ABW3DFN5_9BACL</name>
<keyword evidence="7" id="KW-1185">Reference proteome</keyword>
<dbReference type="Pfam" id="PF01614">
    <property type="entry name" value="IclR_C"/>
    <property type="match status" value="1"/>
</dbReference>
<dbReference type="Gene3D" id="1.10.10.10">
    <property type="entry name" value="Winged helix-like DNA-binding domain superfamily/Winged helix DNA-binding domain"/>
    <property type="match status" value="1"/>
</dbReference>
<evidence type="ECO:0000259" key="4">
    <source>
        <dbReference type="PROSITE" id="PS51077"/>
    </source>
</evidence>
<dbReference type="InterPro" id="IPR036390">
    <property type="entry name" value="WH_DNA-bd_sf"/>
</dbReference>
<comment type="caution">
    <text evidence="6">The sequence shown here is derived from an EMBL/GenBank/DDBJ whole genome shotgun (WGS) entry which is preliminary data.</text>
</comment>
<evidence type="ECO:0000313" key="7">
    <source>
        <dbReference type="Proteomes" id="UP001597120"/>
    </source>
</evidence>
<feature type="domain" description="IclR-ED" evidence="5">
    <location>
        <begin position="79"/>
        <end position="260"/>
    </location>
</feature>
<evidence type="ECO:0000256" key="1">
    <source>
        <dbReference type="ARBA" id="ARBA00023015"/>
    </source>
</evidence>
<dbReference type="InterPro" id="IPR014757">
    <property type="entry name" value="Tscrpt_reg_IclR_C"/>
</dbReference>
<accession>A0ABW3DFN5</accession>
<dbReference type="EMBL" id="JBHTIU010000106">
    <property type="protein sequence ID" value="MFD0872277.1"/>
    <property type="molecule type" value="Genomic_DNA"/>
</dbReference>
<dbReference type="Gene3D" id="3.30.450.40">
    <property type="match status" value="1"/>
</dbReference>
<evidence type="ECO:0000313" key="6">
    <source>
        <dbReference type="EMBL" id="MFD0872277.1"/>
    </source>
</evidence>
<dbReference type="SUPFAM" id="SSF46785">
    <property type="entry name" value="Winged helix' DNA-binding domain"/>
    <property type="match status" value="1"/>
</dbReference>
<dbReference type="Pfam" id="PF09339">
    <property type="entry name" value="HTH_IclR"/>
    <property type="match status" value="1"/>
</dbReference>
<dbReference type="PROSITE" id="PS51077">
    <property type="entry name" value="HTH_ICLR"/>
    <property type="match status" value="1"/>
</dbReference>
<dbReference type="PANTHER" id="PTHR30136:SF35">
    <property type="entry name" value="HTH-TYPE TRANSCRIPTIONAL REGULATOR RV1719"/>
    <property type="match status" value="1"/>
</dbReference>
<keyword evidence="1" id="KW-0805">Transcription regulation</keyword>
<dbReference type="InterPro" id="IPR029016">
    <property type="entry name" value="GAF-like_dom_sf"/>
</dbReference>
<dbReference type="PROSITE" id="PS51078">
    <property type="entry name" value="ICLR_ED"/>
    <property type="match status" value="1"/>
</dbReference>
<sequence>MSDSSIKSKDSPYFLIQSVDRSLTILQSFIEERRPMGVTEIAKRLGLHKSVVHRLMLTLQAHGYLEQVRDTDKYMVGPKAFELGSVFTGSTSLVDEGKQILMQVVEEIGMTAHLAILDRDSVLYMVNVEPDHFKYLFGAVGQRKQIYNTALGKSLTAWLPEEKTRKLLENCSFEKLTSTTIGSVEEYLEELERVRQNGYAIDNEEAVVGVRCASAPVCDRGGDVIAAISVSGYNVSYEQIHEIGIKIKGLAAQLSRRLGYFGAR</sequence>
<dbReference type="PANTHER" id="PTHR30136">
    <property type="entry name" value="HELIX-TURN-HELIX TRANSCRIPTIONAL REGULATOR, ICLR FAMILY"/>
    <property type="match status" value="1"/>
</dbReference>
<dbReference type="InterPro" id="IPR036388">
    <property type="entry name" value="WH-like_DNA-bd_sf"/>
</dbReference>
<dbReference type="InterPro" id="IPR050707">
    <property type="entry name" value="HTH_MetabolicPath_Reg"/>
</dbReference>
<dbReference type="InterPro" id="IPR005471">
    <property type="entry name" value="Tscrpt_reg_IclR_N"/>
</dbReference>
<dbReference type="SMART" id="SM00346">
    <property type="entry name" value="HTH_ICLR"/>
    <property type="match status" value="1"/>
</dbReference>
<evidence type="ECO:0000256" key="3">
    <source>
        <dbReference type="ARBA" id="ARBA00023163"/>
    </source>
</evidence>
<reference evidence="7" key="1">
    <citation type="journal article" date="2019" name="Int. J. Syst. Evol. Microbiol.">
        <title>The Global Catalogue of Microorganisms (GCM) 10K type strain sequencing project: providing services to taxonomists for standard genome sequencing and annotation.</title>
        <authorList>
            <consortium name="The Broad Institute Genomics Platform"/>
            <consortium name="The Broad Institute Genome Sequencing Center for Infectious Disease"/>
            <person name="Wu L."/>
            <person name="Ma J."/>
        </authorList>
    </citation>
    <scope>NUCLEOTIDE SEQUENCE [LARGE SCALE GENOMIC DNA]</scope>
    <source>
        <strain evidence="7">CCUG 57263</strain>
    </source>
</reference>
<evidence type="ECO:0000259" key="5">
    <source>
        <dbReference type="PROSITE" id="PS51078"/>
    </source>
</evidence>
<evidence type="ECO:0000256" key="2">
    <source>
        <dbReference type="ARBA" id="ARBA00023125"/>
    </source>
</evidence>
<keyword evidence="3" id="KW-0804">Transcription</keyword>
<feature type="domain" description="HTH iclR-type" evidence="4">
    <location>
        <begin position="16"/>
        <end position="78"/>
    </location>
</feature>
<organism evidence="6 7">
    <name type="scientific">Paenibacillus residui</name>
    <dbReference type="NCBI Taxonomy" id="629724"/>
    <lineage>
        <taxon>Bacteria</taxon>
        <taxon>Bacillati</taxon>
        <taxon>Bacillota</taxon>
        <taxon>Bacilli</taxon>
        <taxon>Bacillales</taxon>
        <taxon>Paenibacillaceae</taxon>
        <taxon>Paenibacillus</taxon>
    </lineage>
</organism>
<dbReference type="SUPFAM" id="SSF55781">
    <property type="entry name" value="GAF domain-like"/>
    <property type="match status" value="1"/>
</dbReference>
<dbReference type="Proteomes" id="UP001597120">
    <property type="component" value="Unassembled WGS sequence"/>
</dbReference>
<keyword evidence="2" id="KW-0238">DNA-binding</keyword>
<gene>
    <name evidence="6" type="ORF">ACFQ03_24450</name>
</gene>
<proteinExistence type="predicted"/>
<dbReference type="RefSeq" id="WP_144933447.1">
    <property type="nucleotide sequence ID" value="NZ_JBHTIU010000106.1"/>
</dbReference>